<feature type="region of interest" description="Disordered" evidence="1">
    <location>
        <begin position="213"/>
        <end position="243"/>
    </location>
</feature>
<comment type="caution">
    <text evidence="2">The sequence shown here is derived from an EMBL/GenBank/DDBJ whole genome shotgun (WGS) entry which is preliminary data.</text>
</comment>
<sequence>MSFNIPSINGIFGMPSDGSQRRQTFHAELHNVFNRFDGVNNHTGAGYQSQMAHVPNPAQQPHSNGDFAQQAAAHPSPVPQSQPNAHSQEQPVTPPRADPELDRGLDAPLASMIAPVSNHYLPQQSNANSQEQPVASPRADPEIHPELDQELDDLLAYLLEPAGDLSRPQQVAVATNPSQQFNGVHHSSQQSGGIPQLFQQRNRIAAPLQQQGGVGPLVQQPNGRSGPNAGVLKPEADNPPPMASELDLSGMTEEQAQAEIREARKKRKRWSDHHNNIRRKSGLPVNRNKPVKVTKAPSPAVMAPSPALQEPSFAIQDGIIQNGPQVEELRDPYFDILDEIPDGPARPLIPFTPEEEEEIRLFWGEAGVPH</sequence>
<feature type="compositionally biased region" description="Polar residues" evidence="1">
    <location>
        <begin position="41"/>
        <end position="67"/>
    </location>
</feature>
<feature type="compositionally biased region" description="Polar residues" evidence="1">
    <location>
        <begin position="79"/>
        <end position="91"/>
    </location>
</feature>
<protein>
    <submittedName>
        <fullName evidence="2">Uncharacterized protein</fullName>
    </submittedName>
</protein>
<evidence type="ECO:0000256" key="1">
    <source>
        <dbReference type="SAM" id="MobiDB-lite"/>
    </source>
</evidence>
<accession>A0AAN6XW28</accession>
<evidence type="ECO:0000313" key="3">
    <source>
        <dbReference type="Proteomes" id="UP001303160"/>
    </source>
</evidence>
<reference evidence="2" key="2">
    <citation type="submission" date="2023-05" db="EMBL/GenBank/DDBJ databases">
        <authorList>
            <consortium name="Lawrence Berkeley National Laboratory"/>
            <person name="Steindorff A."/>
            <person name="Hensen N."/>
            <person name="Bonometti L."/>
            <person name="Westerberg I."/>
            <person name="Brannstrom I.O."/>
            <person name="Guillou S."/>
            <person name="Cros-Aarteil S."/>
            <person name="Calhoun S."/>
            <person name="Haridas S."/>
            <person name="Kuo A."/>
            <person name="Mondo S."/>
            <person name="Pangilinan J."/>
            <person name="Riley R."/>
            <person name="Labutti K."/>
            <person name="Andreopoulos B."/>
            <person name="Lipzen A."/>
            <person name="Chen C."/>
            <person name="Yanf M."/>
            <person name="Daum C."/>
            <person name="Ng V."/>
            <person name="Clum A."/>
            <person name="Ohm R."/>
            <person name="Martin F."/>
            <person name="Silar P."/>
            <person name="Natvig D."/>
            <person name="Lalanne C."/>
            <person name="Gautier V."/>
            <person name="Ament-Velasquez S.L."/>
            <person name="Kruys A."/>
            <person name="Hutchinson M.I."/>
            <person name="Powell A.J."/>
            <person name="Barry K."/>
            <person name="Miller A.N."/>
            <person name="Grigoriev I.V."/>
            <person name="Debuchy R."/>
            <person name="Gladieux P."/>
            <person name="Thoren M.H."/>
            <person name="Johannesson H."/>
        </authorList>
    </citation>
    <scope>NUCLEOTIDE SEQUENCE</scope>
    <source>
        <strain evidence="2">CBS 315.58</strain>
    </source>
</reference>
<feature type="compositionally biased region" description="Polar residues" evidence="1">
    <location>
        <begin position="122"/>
        <end position="133"/>
    </location>
</feature>
<evidence type="ECO:0000313" key="2">
    <source>
        <dbReference type="EMBL" id="KAK4205592.1"/>
    </source>
</evidence>
<name>A0AAN6XW28_9PEZI</name>
<organism evidence="2 3">
    <name type="scientific">Triangularia verruculosa</name>
    <dbReference type="NCBI Taxonomy" id="2587418"/>
    <lineage>
        <taxon>Eukaryota</taxon>
        <taxon>Fungi</taxon>
        <taxon>Dikarya</taxon>
        <taxon>Ascomycota</taxon>
        <taxon>Pezizomycotina</taxon>
        <taxon>Sordariomycetes</taxon>
        <taxon>Sordariomycetidae</taxon>
        <taxon>Sordariales</taxon>
        <taxon>Podosporaceae</taxon>
        <taxon>Triangularia</taxon>
    </lineage>
</organism>
<reference evidence="2" key="1">
    <citation type="journal article" date="2023" name="Mol. Phylogenet. Evol.">
        <title>Genome-scale phylogeny and comparative genomics of the fungal order Sordariales.</title>
        <authorList>
            <person name="Hensen N."/>
            <person name="Bonometti L."/>
            <person name="Westerberg I."/>
            <person name="Brannstrom I.O."/>
            <person name="Guillou S."/>
            <person name="Cros-Aarteil S."/>
            <person name="Calhoun S."/>
            <person name="Haridas S."/>
            <person name="Kuo A."/>
            <person name="Mondo S."/>
            <person name="Pangilinan J."/>
            <person name="Riley R."/>
            <person name="LaButti K."/>
            <person name="Andreopoulos B."/>
            <person name="Lipzen A."/>
            <person name="Chen C."/>
            <person name="Yan M."/>
            <person name="Daum C."/>
            <person name="Ng V."/>
            <person name="Clum A."/>
            <person name="Steindorff A."/>
            <person name="Ohm R.A."/>
            <person name="Martin F."/>
            <person name="Silar P."/>
            <person name="Natvig D.O."/>
            <person name="Lalanne C."/>
            <person name="Gautier V."/>
            <person name="Ament-Velasquez S.L."/>
            <person name="Kruys A."/>
            <person name="Hutchinson M.I."/>
            <person name="Powell A.J."/>
            <person name="Barry K."/>
            <person name="Miller A.N."/>
            <person name="Grigoriev I.V."/>
            <person name="Debuchy R."/>
            <person name="Gladieux P."/>
            <person name="Hiltunen Thoren M."/>
            <person name="Johannesson H."/>
        </authorList>
    </citation>
    <scope>NUCLEOTIDE SEQUENCE</scope>
    <source>
        <strain evidence="2">CBS 315.58</strain>
    </source>
</reference>
<feature type="region of interest" description="Disordered" evidence="1">
    <location>
        <begin position="41"/>
        <end position="103"/>
    </location>
</feature>
<dbReference type="Proteomes" id="UP001303160">
    <property type="component" value="Unassembled WGS sequence"/>
</dbReference>
<gene>
    <name evidence="2" type="ORF">QBC40DRAFT_291623</name>
</gene>
<dbReference type="AlphaFoldDB" id="A0AAN6XW28"/>
<dbReference type="EMBL" id="MU863875">
    <property type="protein sequence ID" value="KAK4205592.1"/>
    <property type="molecule type" value="Genomic_DNA"/>
</dbReference>
<keyword evidence="3" id="KW-1185">Reference proteome</keyword>
<feature type="region of interest" description="Disordered" evidence="1">
    <location>
        <begin position="122"/>
        <end position="142"/>
    </location>
</feature>
<proteinExistence type="predicted"/>